<keyword evidence="1" id="KW-0732">Signal</keyword>
<accession>A0A7W9M184</accession>
<dbReference type="EMBL" id="JACHMO010000001">
    <property type="protein sequence ID" value="MBB5803651.1"/>
    <property type="molecule type" value="Genomic_DNA"/>
</dbReference>
<dbReference type="InterPro" id="IPR059186">
    <property type="entry name" value="SACTE_4363"/>
</dbReference>
<name>A0A7W9M184_9PSEU</name>
<organism evidence="3 4">
    <name type="scientific">Saccharothrix ecbatanensis</name>
    <dbReference type="NCBI Taxonomy" id="1105145"/>
    <lineage>
        <taxon>Bacteria</taxon>
        <taxon>Bacillati</taxon>
        <taxon>Actinomycetota</taxon>
        <taxon>Actinomycetes</taxon>
        <taxon>Pseudonocardiales</taxon>
        <taxon>Pseudonocardiaceae</taxon>
        <taxon>Saccharothrix</taxon>
    </lineage>
</organism>
<sequence>MIRSPHNPVRRRSRLAAFALAVSTALLAVTGTAAAEADYTQGVTQVDATQARIDFRPTTAALYVDVHYIAAGAVQQNFRMTNNAGTWQKTVGSLTTGTVLDYWFTYEKSGPQYDTPHFSYTHGNVSSPVAAPTFSPAAGTYPTAQTVTISTSTSGATIRYTVDGSTPTASSTLYSGPISVPTSRTVKAIGLKSGQPNSAVTTAAYVIGAAVATPTFSPAGGQYATAQTVTISTATSGSTIRYTVDGSTPTASSTLYSGPISVPTTRTVNAIALKSGLANSSVASATYTIGTSAGCPTQSDTPNFGPNTRIFDPSMPAATIQAQLDADFNAQKDTITAQMANRRVAHLFKPGSYSVHDDVGYYTSVAGLGQNPGDVVINGDITVDAFNESDKGVALQNFWRSAENMAVNPSSGSNRWAVAQAAPFRRMDIRGNLQLYPASYGFASGGYIADSKVSGQASSVSQQQWYTRDSNLGSWAGGVWNMVFSGTPGAPPTAFPSPPHTNLATTPVSRDVPYLYIDGAGKYRVFQPSLRTNASGASWANGSTPGTSLPMSQFYVVKAGDTASSINSALAAGCHLFFTPGIYHLNQTLNVTKANTVVLGIGYPTLIPDNGVNAMQVADVDGVRIKGILFDAGTTNSAALLTVGPAGSNAGHAANPTTLQDVFFRIGGAIAGKATTSLIVNSHDVIIDHIWAWRADHGNAGTWGWTEATGDTGLIVNGNNVLATGLFVEHYQKHQVIWNGQGGRTIFYQNEMPYDVPNQASWMSAPGVNGYSAYKVGNHVTTHEAWGLGSYCFFNVNPSVSSYHAFEVPNTPGVRFHNMATVSLNYQGLITRVINDAGGVTQPGTVPSNLVDYP</sequence>
<dbReference type="PROSITE" id="PS52005">
    <property type="entry name" value="CBM56"/>
    <property type="match status" value="1"/>
</dbReference>
<protein>
    <recommendedName>
        <fullName evidence="2">CBM56 domain-containing protein</fullName>
    </recommendedName>
</protein>
<proteinExistence type="predicted"/>
<dbReference type="Pfam" id="PF22184">
    <property type="entry name" value="CBM_56"/>
    <property type="match status" value="1"/>
</dbReference>
<reference evidence="3 4" key="1">
    <citation type="submission" date="2020-08" db="EMBL/GenBank/DDBJ databases">
        <title>Sequencing the genomes of 1000 actinobacteria strains.</title>
        <authorList>
            <person name="Klenk H.-P."/>
        </authorList>
    </citation>
    <scope>NUCLEOTIDE SEQUENCE [LARGE SCALE GENOMIC DNA]</scope>
    <source>
        <strain evidence="3 4">DSM 45486</strain>
    </source>
</reference>
<comment type="caution">
    <text evidence="3">The sequence shown here is derived from an EMBL/GenBank/DDBJ whole genome shotgun (WGS) entry which is preliminary data.</text>
</comment>
<evidence type="ECO:0000313" key="4">
    <source>
        <dbReference type="Proteomes" id="UP000552097"/>
    </source>
</evidence>
<feature type="signal peptide" evidence="1">
    <location>
        <begin position="1"/>
        <end position="28"/>
    </location>
</feature>
<dbReference type="GO" id="GO:0030246">
    <property type="term" value="F:carbohydrate binding"/>
    <property type="evidence" value="ECO:0007669"/>
    <property type="project" value="UniProtKB-UniRule"/>
</dbReference>
<dbReference type="Proteomes" id="UP000552097">
    <property type="component" value="Unassembled WGS sequence"/>
</dbReference>
<feature type="domain" description="CBM56" evidence="2">
    <location>
        <begin position="30"/>
        <end position="122"/>
    </location>
</feature>
<feature type="chain" id="PRO_5039587847" description="CBM56 domain-containing protein" evidence="1">
    <location>
        <begin position="29"/>
        <end position="854"/>
    </location>
</feature>
<dbReference type="InterPro" id="IPR047569">
    <property type="entry name" value="CBM56"/>
</dbReference>
<dbReference type="SUPFAM" id="SSF51126">
    <property type="entry name" value="Pectin lyase-like"/>
    <property type="match status" value="1"/>
</dbReference>
<dbReference type="InterPro" id="IPR011050">
    <property type="entry name" value="Pectin_lyase_fold/virulence"/>
</dbReference>
<dbReference type="Pfam" id="PF13290">
    <property type="entry name" value="CHB_HEX_C_1"/>
    <property type="match status" value="2"/>
</dbReference>
<evidence type="ECO:0000256" key="1">
    <source>
        <dbReference type="SAM" id="SignalP"/>
    </source>
</evidence>
<dbReference type="RefSeq" id="WP_221483529.1">
    <property type="nucleotide sequence ID" value="NZ_JACHMO010000001.1"/>
</dbReference>
<dbReference type="AlphaFoldDB" id="A0A7W9M184"/>
<keyword evidence="4" id="KW-1185">Reference proteome</keyword>
<dbReference type="CDD" id="cd23669">
    <property type="entry name" value="GH55_SacteLam55A-like"/>
    <property type="match status" value="1"/>
</dbReference>
<gene>
    <name evidence="3" type="ORF">F4560_003419</name>
</gene>
<dbReference type="InterPro" id="IPR059177">
    <property type="entry name" value="GH29D-like_dom"/>
</dbReference>
<evidence type="ECO:0000259" key="2">
    <source>
        <dbReference type="PROSITE" id="PS52005"/>
    </source>
</evidence>
<evidence type="ECO:0000313" key="3">
    <source>
        <dbReference type="EMBL" id="MBB5803651.1"/>
    </source>
</evidence>